<feature type="domain" description="AB hydrolase-1" evidence="2">
    <location>
        <begin position="97"/>
        <end position="359"/>
    </location>
</feature>
<sequence length="383" mass="40592">MKPSISAIALTALATLAEARQCQNLTIPLQVSARQGKYNLKAPSDDIAVTNFILDLTRQGHNYTNEALAGYQTVSGSYKIAATLCHPDKGPSSTLQILTHGIGFDKSYWDFPHNNYNYSYVNRATDKYGYSTFFFDRLGIGMSSRGEPINEIQASLEIAALQTLTTMFRNGTLPGGSKYRPTKIVHVGHSFGAIQSYSLAVLTPQLSDGLILTGFAQNATFVPFFELGGNFILAKNVKSLASYPVGYLAAGDASSVQTNFFAPGVFDPAVLALATATGQPVTPGELLTLGGLTGIKSPFTGPVLVIIGERDIPFCGGDCIITGNPALPNLVAQSKPMLPKVKDFTGVIVPGAGHGLNLEYSHPLTYSTILDYLGAQGLDAAGA</sequence>
<reference evidence="3 4" key="1">
    <citation type="submission" date="2019-07" db="EMBL/GenBank/DDBJ databases">
        <title>Finished genome of Venturia effusa.</title>
        <authorList>
            <person name="Young C.A."/>
            <person name="Cox M.P."/>
            <person name="Ganley A.R.D."/>
            <person name="David W.J."/>
        </authorList>
    </citation>
    <scope>NUCLEOTIDE SEQUENCE [LARGE SCALE GENOMIC DNA]</scope>
    <source>
        <strain evidence="4">albino</strain>
    </source>
</reference>
<accession>A0A517LH47</accession>
<dbReference type="STRING" id="50376.A0A517LH47"/>
<organism evidence="3 4">
    <name type="scientific">Venturia effusa</name>
    <dbReference type="NCBI Taxonomy" id="50376"/>
    <lineage>
        <taxon>Eukaryota</taxon>
        <taxon>Fungi</taxon>
        <taxon>Dikarya</taxon>
        <taxon>Ascomycota</taxon>
        <taxon>Pezizomycotina</taxon>
        <taxon>Dothideomycetes</taxon>
        <taxon>Pleosporomycetidae</taxon>
        <taxon>Venturiales</taxon>
        <taxon>Venturiaceae</taxon>
        <taxon>Venturia</taxon>
    </lineage>
</organism>
<proteinExistence type="predicted"/>
<dbReference type="AlphaFoldDB" id="A0A517LH47"/>
<keyword evidence="1" id="KW-0732">Signal</keyword>
<keyword evidence="4" id="KW-1185">Reference proteome</keyword>
<protein>
    <recommendedName>
        <fullName evidence="2">AB hydrolase-1 domain-containing protein</fullName>
    </recommendedName>
</protein>
<evidence type="ECO:0000313" key="3">
    <source>
        <dbReference type="EMBL" id="QDS74961.1"/>
    </source>
</evidence>
<gene>
    <name evidence="3" type="ORF">FKW77_004889</name>
</gene>
<dbReference type="Gene3D" id="3.40.50.1820">
    <property type="entry name" value="alpha/beta hydrolase"/>
    <property type="match status" value="1"/>
</dbReference>
<dbReference type="OrthoDB" id="190201at2759"/>
<dbReference type="EMBL" id="CP042196">
    <property type="protein sequence ID" value="QDS74961.1"/>
    <property type="molecule type" value="Genomic_DNA"/>
</dbReference>
<dbReference type="InterPro" id="IPR029058">
    <property type="entry name" value="AB_hydrolase_fold"/>
</dbReference>
<evidence type="ECO:0000259" key="2">
    <source>
        <dbReference type="Pfam" id="PF12697"/>
    </source>
</evidence>
<feature type="chain" id="PRO_5022153034" description="AB hydrolase-1 domain-containing protein" evidence="1">
    <location>
        <begin position="20"/>
        <end position="383"/>
    </location>
</feature>
<evidence type="ECO:0000313" key="4">
    <source>
        <dbReference type="Proteomes" id="UP000316270"/>
    </source>
</evidence>
<evidence type="ECO:0000256" key="1">
    <source>
        <dbReference type="SAM" id="SignalP"/>
    </source>
</evidence>
<dbReference type="Pfam" id="PF12697">
    <property type="entry name" value="Abhydrolase_6"/>
    <property type="match status" value="1"/>
</dbReference>
<dbReference type="Proteomes" id="UP000316270">
    <property type="component" value="Chromosome 12"/>
</dbReference>
<feature type="signal peptide" evidence="1">
    <location>
        <begin position="1"/>
        <end position="19"/>
    </location>
</feature>
<name>A0A517LH47_9PEZI</name>
<dbReference type="SUPFAM" id="SSF53474">
    <property type="entry name" value="alpha/beta-Hydrolases"/>
    <property type="match status" value="1"/>
</dbReference>
<dbReference type="InterPro" id="IPR000073">
    <property type="entry name" value="AB_hydrolase_1"/>
</dbReference>